<evidence type="ECO:0000259" key="7">
    <source>
        <dbReference type="PROSITE" id="PS50811"/>
    </source>
</evidence>
<organism evidence="8 9">
    <name type="scientific">Tagetes erecta</name>
    <name type="common">African marigold</name>
    <dbReference type="NCBI Taxonomy" id="13708"/>
    <lineage>
        <taxon>Eukaryota</taxon>
        <taxon>Viridiplantae</taxon>
        <taxon>Streptophyta</taxon>
        <taxon>Embryophyta</taxon>
        <taxon>Tracheophyta</taxon>
        <taxon>Spermatophyta</taxon>
        <taxon>Magnoliopsida</taxon>
        <taxon>eudicotyledons</taxon>
        <taxon>Gunneridae</taxon>
        <taxon>Pentapetalae</taxon>
        <taxon>asterids</taxon>
        <taxon>campanulids</taxon>
        <taxon>Asterales</taxon>
        <taxon>Asteraceae</taxon>
        <taxon>Asteroideae</taxon>
        <taxon>Heliantheae alliance</taxon>
        <taxon>Tageteae</taxon>
        <taxon>Tagetes</taxon>
    </lineage>
</organism>
<evidence type="ECO:0000313" key="8">
    <source>
        <dbReference type="EMBL" id="KAK1418664.1"/>
    </source>
</evidence>
<evidence type="ECO:0000256" key="4">
    <source>
        <dbReference type="ARBA" id="ARBA00023163"/>
    </source>
</evidence>
<dbReference type="SUPFAM" id="SSF118290">
    <property type="entry name" value="WRKY DNA-binding domain"/>
    <property type="match status" value="1"/>
</dbReference>
<dbReference type="InterPro" id="IPR036576">
    <property type="entry name" value="WRKY_dom_sf"/>
</dbReference>
<proteinExistence type="predicted"/>
<keyword evidence="5" id="KW-0539">Nucleus</keyword>
<comment type="subcellular location">
    <subcellularLocation>
        <location evidence="1">Nucleus</location>
    </subcellularLocation>
</comment>
<dbReference type="PROSITE" id="PS50811">
    <property type="entry name" value="WRKY"/>
    <property type="match status" value="1"/>
</dbReference>
<feature type="compositionally biased region" description="Polar residues" evidence="6">
    <location>
        <begin position="100"/>
        <end position="116"/>
    </location>
</feature>
<dbReference type="AlphaFoldDB" id="A0AAD8K9P0"/>
<dbReference type="Gene3D" id="2.20.25.80">
    <property type="entry name" value="WRKY domain"/>
    <property type="match status" value="1"/>
</dbReference>
<evidence type="ECO:0000256" key="6">
    <source>
        <dbReference type="SAM" id="MobiDB-lite"/>
    </source>
</evidence>
<evidence type="ECO:0000256" key="1">
    <source>
        <dbReference type="ARBA" id="ARBA00004123"/>
    </source>
</evidence>
<keyword evidence="9" id="KW-1185">Reference proteome</keyword>
<feature type="domain" description="WRKY" evidence="7">
    <location>
        <begin position="17"/>
        <end position="72"/>
    </location>
</feature>
<gene>
    <name evidence="8" type="ORF">QVD17_27809</name>
</gene>
<dbReference type="SMART" id="SM00774">
    <property type="entry name" value="WRKY"/>
    <property type="match status" value="1"/>
</dbReference>
<dbReference type="InterPro" id="IPR003657">
    <property type="entry name" value="WRKY_dom"/>
</dbReference>
<evidence type="ECO:0000256" key="5">
    <source>
        <dbReference type="ARBA" id="ARBA00023242"/>
    </source>
</evidence>
<dbReference type="PANTHER" id="PTHR32096">
    <property type="entry name" value="WRKY TRANSCRIPTION FACTOR 30-RELATED-RELATED"/>
    <property type="match status" value="1"/>
</dbReference>
<evidence type="ECO:0000313" key="9">
    <source>
        <dbReference type="Proteomes" id="UP001229421"/>
    </source>
</evidence>
<dbReference type="GO" id="GO:0003700">
    <property type="term" value="F:DNA-binding transcription factor activity"/>
    <property type="evidence" value="ECO:0007669"/>
    <property type="project" value="InterPro"/>
</dbReference>
<dbReference type="EMBL" id="JAUHHV010000007">
    <property type="protein sequence ID" value="KAK1418664.1"/>
    <property type="molecule type" value="Genomic_DNA"/>
</dbReference>
<keyword evidence="2" id="KW-0805">Transcription regulation</keyword>
<dbReference type="GO" id="GO:0000976">
    <property type="term" value="F:transcription cis-regulatory region binding"/>
    <property type="evidence" value="ECO:0007669"/>
    <property type="project" value="TreeGrafter"/>
</dbReference>
<dbReference type="Proteomes" id="UP001229421">
    <property type="component" value="Unassembled WGS sequence"/>
</dbReference>
<name>A0AAD8K9P0_TARER</name>
<dbReference type="PANTHER" id="PTHR32096:SF61">
    <property type="entry name" value="WRKY TRANSCRIPTION FACTOR 22"/>
    <property type="match status" value="1"/>
</dbReference>
<sequence>MTRKNDCVKPPLRLQLWKSPARPLIRAYYEGMVYYKCTSSKDCAAKRRVEKNVSEPDFVTLKYTGYHNHPIPNLTNNSVGNVIAEPANSSTAIDNDKNRPSSSKAISQPTVVNSNMSKDDSTFEGLENRGDSG</sequence>
<protein>
    <recommendedName>
        <fullName evidence="7">WRKY domain-containing protein</fullName>
    </recommendedName>
</protein>
<accession>A0AAD8K9P0</accession>
<reference evidence="8" key="1">
    <citation type="journal article" date="2023" name="bioRxiv">
        <title>Improved chromosome-level genome assembly for marigold (Tagetes erecta).</title>
        <authorList>
            <person name="Jiang F."/>
            <person name="Yuan L."/>
            <person name="Wang S."/>
            <person name="Wang H."/>
            <person name="Xu D."/>
            <person name="Wang A."/>
            <person name="Fan W."/>
        </authorList>
    </citation>
    <scope>NUCLEOTIDE SEQUENCE</scope>
    <source>
        <strain evidence="8">WSJ</strain>
        <tissue evidence="8">Leaf</tissue>
    </source>
</reference>
<dbReference type="Pfam" id="PF03106">
    <property type="entry name" value="WRKY"/>
    <property type="match status" value="1"/>
</dbReference>
<keyword evidence="4" id="KW-0804">Transcription</keyword>
<feature type="compositionally biased region" description="Basic and acidic residues" evidence="6">
    <location>
        <begin position="117"/>
        <end position="133"/>
    </location>
</feature>
<dbReference type="GO" id="GO:0005634">
    <property type="term" value="C:nucleus"/>
    <property type="evidence" value="ECO:0007669"/>
    <property type="project" value="UniProtKB-SubCell"/>
</dbReference>
<keyword evidence="3" id="KW-0238">DNA-binding</keyword>
<dbReference type="InterPro" id="IPR044810">
    <property type="entry name" value="WRKY_plant"/>
</dbReference>
<comment type="caution">
    <text evidence="8">The sequence shown here is derived from an EMBL/GenBank/DDBJ whole genome shotgun (WGS) entry which is preliminary data.</text>
</comment>
<evidence type="ECO:0000256" key="3">
    <source>
        <dbReference type="ARBA" id="ARBA00023125"/>
    </source>
</evidence>
<feature type="region of interest" description="Disordered" evidence="6">
    <location>
        <begin position="87"/>
        <end position="133"/>
    </location>
</feature>
<evidence type="ECO:0000256" key="2">
    <source>
        <dbReference type="ARBA" id="ARBA00023015"/>
    </source>
</evidence>